<evidence type="ECO:0000256" key="4">
    <source>
        <dbReference type="ARBA" id="ARBA00022989"/>
    </source>
</evidence>
<gene>
    <name evidence="8" type="ORF">CVO96_04845</name>
</gene>
<feature type="transmembrane region" description="Helical" evidence="6">
    <location>
        <begin position="418"/>
        <end position="435"/>
    </location>
</feature>
<evidence type="ECO:0000256" key="5">
    <source>
        <dbReference type="ARBA" id="ARBA00023136"/>
    </source>
</evidence>
<dbReference type="PANTHER" id="PTHR23513">
    <property type="entry name" value="INTEGRAL MEMBRANE EFFLUX PROTEIN-RELATED"/>
    <property type="match status" value="1"/>
</dbReference>
<feature type="transmembrane region" description="Helical" evidence="6">
    <location>
        <begin position="199"/>
        <end position="218"/>
    </location>
</feature>
<dbReference type="PROSITE" id="PS50850">
    <property type="entry name" value="MFS"/>
    <property type="match status" value="1"/>
</dbReference>
<dbReference type="CDD" id="cd06173">
    <property type="entry name" value="MFS_MefA_like"/>
    <property type="match status" value="1"/>
</dbReference>
<proteinExistence type="predicted"/>
<dbReference type="Pfam" id="PF07690">
    <property type="entry name" value="MFS_1"/>
    <property type="match status" value="1"/>
</dbReference>
<keyword evidence="9" id="KW-1185">Reference proteome</keyword>
<dbReference type="EMBL" id="PPPD01000001">
    <property type="protein sequence ID" value="PNY80786.1"/>
    <property type="molecule type" value="Genomic_DNA"/>
</dbReference>
<evidence type="ECO:0000256" key="2">
    <source>
        <dbReference type="ARBA" id="ARBA00022475"/>
    </source>
</evidence>
<name>A0A2K3UW82_9DEIO</name>
<organism evidence="8 9">
    <name type="scientific">Deinococcus koreensis</name>
    <dbReference type="NCBI Taxonomy" id="2054903"/>
    <lineage>
        <taxon>Bacteria</taxon>
        <taxon>Thermotogati</taxon>
        <taxon>Deinococcota</taxon>
        <taxon>Deinococci</taxon>
        <taxon>Deinococcales</taxon>
        <taxon>Deinococcaceae</taxon>
        <taxon>Deinococcus</taxon>
    </lineage>
</organism>
<feature type="transmembrane region" description="Helical" evidence="6">
    <location>
        <begin position="299"/>
        <end position="320"/>
    </location>
</feature>
<feature type="transmembrane region" description="Helical" evidence="6">
    <location>
        <begin position="159"/>
        <end position="179"/>
    </location>
</feature>
<keyword evidence="3 6" id="KW-0812">Transmembrane</keyword>
<protein>
    <submittedName>
        <fullName evidence="8">MFS transporter</fullName>
    </submittedName>
</protein>
<comment type="caution">
    <text evidence="8">The sequence shown here is derived from an EMBL/GenBank/DDBJ whole genome shotgun (WGS) entry which is preliminary data.</text>
</comment>
<evidence type="ECO:0000259" key="7">
    <source>
        <dbReference type="PROSITE" id="PS50850"/>
    </source>
</evidence>
<feature type="transmembrane region" description="Helical" evidence="6">
    <location>
        <begin position="350"/>
        <end position="372"/>
    </location>
</feature>
<dbReference type="InterPro" id="IPR020846">
    <property type="entry name" value="MFS_dom"/>
</dbReference>
<evidence type="ECO:0000256" key="1">
    <source>
        <dbReference type="ARBA" id="ARBA00004651"/>
    </source>
</evidence>
<feature type="transmembrane region" description="Helical" evidence="6">
    <location>
        <begin position="57"/>
        <end position="79"/>
    </location>
</feature>
<comment type="subcellular location">
    <subcellularLocation>
        <location evidence="1">Cell membrane</location>
        <topology evidence="1">Multi-pass membrane protein</topology>
    </subcellularLocation>
</comment>
<dbReference type="Proteomes" id="UP000236379">
    <property type="component" value="Unassembled WGS sequence"/>
</dbReference>
<evidence type="ECO:0000313" key="8">
    <source>
        <dbReference type="EMBL" id="PNY80786.1"/>
    </source>
</evidence>
<dbReference type="GO" id="GO:0005886">
    <property type="term" value="C:plasma membrane"/>
    <property type="evidence" value="ECO:0007669"/>
    <property type="project" value="UniProtKB-SubCell"/>
</dbReference>
<dbReference type="Gene3D" id="1.20.1250.20">
    <property type="entry name" value="MFS general substrate transporter like domains"/>
    <property type="match status" value="1"/>
</dbReference>
<keyword evidence="5 6" id="KW-0472">Membrane</keyword>
<reference evidence="8 9" key="1">
    <citation type="submission" date="2018-01" db="EMBL/GenBank/DDBJ databases">
        <title>Deinococcus koreensis sp. nov., a radiation-resistant bacterium isolated from river water.</title>
        <authorList>
            <person name="Choi A."/>
        </authorList>
    </citation>
    <scope>NUCLEOTIDE SEQUENCE [LARGE SCALE GENOMIC DNA]</scope>
    <source>
        <strain evidence="8 9">SJW1-2</strain>
    </source>
</reference>
<dbReference type="SUPFAM" id="SSF103473">
    <property type="entry name" value="MFS general substrate transporter"/>
    <property type="match status" value="1"/>
</dbReference>
<dbReference type="AlphaFoldDB" id="A0A2K3UW82"/>
<dbReference type="GO" id="GO:0022857">
    <property type="term" value="F:transmembrane transporter activity"/>
    <property type="evidence" value="ECO:0007669"/>
    <property type="project" value="InterPro"/>
</dbReference>
<feature type="transmembrane region" description="Helical" evidence="6">
    <location>
        <begin position="253"/>
        <end position="279"/>
    </location>
</feature>
<dbReference type="InterPro" id="IPR011701">
    <property type="entry name" value="MFS"/>
</dbReference>
<keyword evidence="4 6" id="KW-1133">Transmembrane helix</keyword>
<dbReference type="InterPro" id="IPR036259">
    <property type="entry name" value="MFS_trans_sf"/>
</dbReference>
<sequence length="455" mass="47494">MINASSPPAPPANGWHTFLWLWGSQAVSVIGSALSGFAISIYLVQTRFPLPGQRGELATALSLTVLAFTLITVFGAPLAGALADRWNRRRMMLVSNGLNAALMGLGVLMVSATLPPIWLLVLFTACEGVLAALHSAAFDTSYSVLVPRENLPRANGMMQTLWSMSGLLSPALATLLIGLPALARTAGGPEWLAGWRDGVPLALLIDAASFLVAALVLLRLNIPTPPRRDTGGQRPGLGQDMTFGFRFVFARPALLNLLLTFTVFNLMTVGVSVLHPLLVKFTLAPDLQAHGWSAGTGLAALYTTFSLGGLLGGVLISAWGGLKRQRVLGVLIPMLAAGVAHALTGVAGTLILTCAALGLYGLMVPMISAHSLSIWQTQVPPELQGRVFSVRRLIAQCTTPLSVAAAGLVAAHAAPGAVLFWAGLCVVAVSGLQLLNPALRRVDEVPDAPPSASAA</sequence>
<evidence type="ECO:0000256" key="3">
    <source>
        <dbReference type="ARBA" id="ARBA00022692"/>
    </source>
</evidence>
<keyword evidence="2" id="KW-1003">Cell membrane</keyword>
<dbReference type="RefSeq" id="WP_103310956.1">
    <property type="nucleotide sequence ID" value="NZ_PPPD01000001.1"/>
</dbReference>
<evidence type="ECO:0000313" key="9">
    <source>
        <dbReference type="Proteomes" id="UP000236379"/>
    </source>
</evidence>
<dbReference type="OrthoDB" id="9775268at2"/>
<accession>A0A2K3UW82</accession>
<evidence type="ECO:0000256" key="6">
    <source>
        <dbReference type="SAM" id="Phobius"/>
    </source>
</evidence>
<feature type="domain" description="Major facilitator superfamily (MFS) profile" evidence="7">
    <location>
        <begin position="24"/>
        <end position="440"/>
    </location>
</feature>
<feature type="transmembrane region" description="Helical" evidence="6">
    <location>
        <begin position="20"/>
        <end position="45"/>
    </location>
</feature>
<dbReference type="PANTHER" id="PTHR23513:SF11">
    <property type="entry name" value="STAPHYLOFERRIN A TRANSPORTER"/>
    <property type="match status" value="1"/>
</dbReference>